<keyword evidence="3" id="KW-1185">Reference proteome</keyword>
<keyword evidence="1" id="KW-0472">Membrane</keyword>
<proteinExistence type="predicted"/>
<dbReference type="RefSeq" id="WP_139603960.1">
    <property type="nucleotide sequence ID" value="NZ_VDCQ01000028.1"/>
</dbReference>
<organism evidence="2 3">
    <name type="scientific">Paenibacillus hemerocallicola</name>
    <dbReference type="NCBI Taxonomy" id="1172614"/>
    <lineage>
        <taxon>Bacteria</taxon>
        <taxon>Bacillati</taxon>
        <taxon>Bacillota</taxon>
        <taxon>Bacilli</taxon>
        <taxon>Bacillales</taxon>
        <taxon>Paenibacillaceae</taxon>
        <taxon>Paenibacillus</taxon>
    </lineage>
</organism>
<comment type="caution">
    <text evidence="2">The sequence shown here is derived from an EMBL/GenBank/DDBJ whole genome shotgun (WGS) entry which is preliminary data.</text>
</comment>
<protein>
    <submittedName>
        <fullName evidence="2">Uncharacterized protein</fullName>
    </submittedName>
</protein>
<reference evidence="2 3" key="1">
    <citation type="submission" date="2019-05" db="EMBL/GenBank/DDBJ databases">
        <title>We sequenced the genome of Paenibacillus hemerocallicola KCTC 33185 for further insight into its adaptation and study the phylogeny of Paenibacillus.</title>
        <authorList>
            <person name="Narsing Rao M.P."/>
        </authorList>
    </citation>
    <scope>NUCLEOTIDE SEQUENCE [LARGE SCALE GENOMIC DNA]</scope>
    <source>
        <strain evidence="2 3">KCTC 33185</strain>
    </source>
</reference>
<name>A0A5C4T625_9BACL</name>
<keyword evidence="1" id="KW-1133">Transmembrane helix</keyword>
<dbReference type="EMBL" id="VDCQ01000028">
    <property type="protein sequence ID" value="TNJ64523.1"/>
    <property type="molecule type" value="Genomic_DNA"/>
</dbReference>
<dbReference type="AlphaFoldDB" id="A0A5C4T625"/>
<evidence type="ECO:0000313" key="3">
    <source>
        <dbReference type="Proteomes" id="UP000307943"/>
    </source>
</evidence>
<feature type="transmembrane region" description="Helical" evidence="1">
    <location>
        <begin position="50"/>
        <end position="69"/>
    </location>
</feature>
<dbReference type="Proteomes" id="UP000307943">
    <property type="component" value="Unassembled WGS sequence"/>
</dbReference>
<keyword evidence="1" id="KW-0812">Transmembrane</keyword>
<evidence type="ECO:0000256" key="1">
    <source>
        <dbReference type="SAM" id="Phobius"/>
    </source>
</evidence>
<sequence>MTLDKKGKLLGKIVFSYNTAAYRGLQSDPANRAADCEVNRLNSFLAFVSAHWLSLLLIAGLLVAIGFVYKHKNKYAKNEFE</sequence>
<gene>
    <name evidence="2" type="ORF">FE784_19785</name>
</gene>
<dbReference type="OrthoDB" id="10001126at2"/>
<accession>A0A5C4T625</accession>
<evidence type="ECO:0000313" key="2">
    <source>
        <dbReference type="EMBL" id="TNJ64523.1"/>
    </source>
</evidence>